<dbReference type="PANTHER" id="PTHR28286">
    <property type="match status" value="1"/>
</dbReference>
<evidence type="ECO:0000256" key="6">
    <source>
        <dbReference type="ARBA" id="ARBA00022925"/>
    </source>
</evidence>
<feature type="transmembrane region" description="Helical" evidence="12">
    <location>
        <begin position="128"/>
        <end position="146"/>
    </location>
</feature>
<keyword evidence="5 12" id="KW-0812">Transmembrane</keyword>
<dbReference type="Pfam" id="PF01036">
    <property type="entry name" value="Bac_rhodopsin"/>
    <property type="match status" value="1"/>
</dbReference>
<evidence type="ECO:0000256" key="2">
    <source>
        <dbReference type="ARBA" id="ARBA00008130"/>
    </source>
</evidence>
<keyword evidence="10" id="KW-0675">Receptor</keyword>
<evidence type="ECO:0000256" key="8">
    <source>
        <dbReference type="ARBA" id="ARBA00022991"/>
    </source>
</evidence>
<comment type="PTM">
    <text evidence="11">Contains one covalently linked retinal chromophore.</text>
</comment>
<evidence type="ECO:0000256" key="3">
    <source>
        <dbReference type="ARBA" id="ARBA00022543"/>
    </source>
</evidence>
<evidence type="ECO:0000256" key="9">
    <source>
        <dbReference type="ARBA" id="ARBA00023136"/>
    </source>
</evidence>
<sequence length="233" mass="25717">MEYVLATNDYVGISFWLATAIMLASTVFFFIERSDVKGKWKTSLTVAGLVTGIAFWHYLYMRDVWVMVGDTPTVYRYIDWLITVPLQIIEFYLVIAAVTAISAAIFWKLLTASIVMLVFGYLGETGLMDVTLGWVIGMIAWLYIIYEIFFGETAKANAGSGNAASQQAFTTIKWIVTVGWAIYPLGYAIGYFGGGVDANSLNIIYNLADLINKTAFGLAIWAAAKADSESSYA</sequence>
<evidence type="ECO:0000256" key="11">
    <source>
        <dbReference type="PIRSR" id="PIRSR038142-50"/>
    </source>
</evidence>
<evidence type="ECO:0000256" key="5">
    <source>
        <dbReference type="ARBA" id="ARBA00022692"/>
    </source>
</evidence>
<dbReference type="PROSITE" id="PS00950">
    <property type="entry name" value="BACTERIAL_OPSIN_1"/>
    <property type="match status" value="1"/>
</dbReference>
<dbReference type="EMBL" id="EF107101">
    <property type="protein sequence ID" value="ABL97294.1"/>
    <property type="molecule type" value="Genomic_DNA"/>
</dbReference>
<feature type="transmembrane region" description="Helical" evidence="12">
    <location>
        <begin position="12"/>
        <end position="31"/>
    </location>
</feature>
<feature type="modified residue" description="N6-(retinylidene)lysine" evidence="11">
    <location>
        <position position="213"/>
    </location>
</feature>
<dbReference type="PIRSF" id="PIRSF038142">
    <property type="entry name" value="Rhodopsin_bac_prd"/>
    <property type="match status" value="1"/>
</dbReference>
<evidence type="ECO:0000313" key="13">
    <source>
        <dbReference type="EMBL" id="ABL97294.1"/>
    </source>
</evidence>
<dbReference type="GO" id="GO:0010461">
    <property type="term" value="F:light-activated monoatomic ion channel activity"/>
    <property type="evidence" value="ECO:0007669"/>
    <property type="project" value="InterPro"/>
</dbReference>
<dbReference type="AlphaFoldDB" id="A4GJJ9"/>
<dbReference type="GO" id="GO:0016020">
    <property type="term" value="C:membrane"/>
    <property type="evidence" value="ECO:0007669"/>
    <property type="project" value="UniProtKB-SubCell"/>
</dbReference>
<organism evidence="13">
    <name type="scientific">uncultured marine bacterium HF10_05C07</name>
    <dbReference type="NCBI Taxonomy" id="415443"/>
    <lineage>
        <taxon>Bacteria</taxon>
        <taxon>environmental samples</taxon>
    </lineage>
</organism>
<dbReference type="InterPro" id="IPR017402">
    <property type="entry name" value="Proteorhodopsin"/>
</dbReference>
<evidence type="ECO:0000256" key="1">
    <source>
        <dbReference type="ARBA" id="ARBA00004141"/>
    </source>
</evidence>
<comment type="similarity">
    <text evidence="2">Belongs to the archaeal/bacterial/fungal opsin family.</text>
</comment>
<proteinExistence type="inferred from homology"/>
<name>A4GJJ9_9BACT</name>
<dbReference type="SUPFAM" id="SSF81321">
    <property type="entry name" value="Family A G protein-coupled receptor-like"/>
    <property type="match status" value="1"/>
</dbReference>
<dbReference type="GO" id="GO:0007602">
    <property type="term" value="P:phototransduction"/>
    <property type="evidence" value="ECO:0007669"/>
    <property type="project" value="UniProtKB-KW"/>
</dbReference>
<evidence type="ECO:0000256" key="10">
    <source>
        <dbReference type="ARBA" id="ARBA00023170"/>
    </source>
</evidence>
<dbReference type="GO" id="GO:0009881">
    <property type="term" value="F:photoreceptor activity"/>
    <property type="evidence" value="ECO:0007669"/>
    <property type="project" value="UniProtKB-KW"/>
</dbReference>
<feature type="transmembrane region" description="Helical" evidence="12">
    <location>
        <begin position="80"/>
        <end position="98"/>
    </location>
</feature>
<feature type="transmembrane region" description="Helical" evidence="12">
    <location>
        <begin position="43"/>
        <end position="60"/>
    </location>
</feature>
<keyword evidence="9 12" id="KW-0472">Membrane</keyword>
<protein>
    <submittedName>
        <fullName evidence="13">Pop proteorhodopsin</fullName>
    </submittedName>
</protein>
<evidence type="ECO:0000256" key="4">
    <source>
        <dbReference type="ARBA" id="ARBA00022606"/>
    </source>
</evidence>
<comment type="subcellular location">
    <subcellularLocation>
        <location evidence="1">Membrane</location>
        <topology evidence="1">Multi-pass membrane protein</topology>
    </subcellularLocation>
</comment>
<keyword evidence="3" id="KW-0600">Photoreceptor protein</keyword>
<feature type="transmembrane region" description="Helical" evidence="12">
    <location>
        <begin position="105"/>
        <end position="122"/>
    </location>
</feature>
<dbReference type="CDD" id="cd15242">
    <property type="entry name" value="7tm_Proteorhodopsin"/>
    <property type="match status" value="1"/>
</dbReference>
<evidence type="ECO:0000256" key="12">
    <source>
        <dbReference type="SAM" id="Phobius"/>
    </source>
</evidence>
<dbReference type="Gene3D" id="1.20.1070.10">
    <property type="entry name" value="Rhodopsin 7-helix transmembrane proteins"/>
    <property type="match status" value="1"/>
</dbReference>
<dbReference type="InterPro" id="IPR018229">
    <property type="entry name" value="Rhodopsin_retinal_BS"/>
</dbReference>
<dbReference type="PANTHER" id="PTHR28286:SF2">
    <property type="entry name" value="BACTERIORHODOPSIN _OPSIN, NOPA (EUROFUNG)"/>
    <property type="match status" value="1"/>
</dbReference>
<keyword evidence="7 12" id="KW-1133">Transmembrane helix</keyword>
<keyword evidence="4" id="KW-0716">Sensory transduction</keyword>
<dbReference type="PRINTS" id="PR00251">
    <property type="entry name" value="BACTRLOPSIN"/>
</dbReference>
<accession>A4GJJ9</accession>
<dbReference type="SMART" id="SM01021">
    <property type="entry name" value="Bac_rhodopsin"/>
    <property type="match status" value="1"/>
</dbReference>
<keyword evidence="6 11" id="KW-0681">Retinal protein</keyword>
<evidence type="ECO:0000256" key="7">
    <source>
        <dbReference type="ARBA" id="ARBA00022989"/>
    </source>
</evidence>
<keyword evidence="8 11" id="KW-0157">Chromophore</keyword>
<gene>
    <name evidence="13" type="ORF">ALOHA_HF1005C07.0016</name>
</gene>
<dbReference type="InterPro" id="IPR001425">
    <property type="entry name" value="Arc/bac/fun_rhodopsins"/>
</dbReference>
<reference evidence="13" key="1">
    <citation type="journal article" date="2007" name="Environ. Microbiol.">
        <title>Proteorhodopsin photosystem gene clusters exhibit co-evolutionary trends and shared ancestry among diverse marine microbial phyla.</title>
        <authorList>
            <person name="McCarren J."/>
            <person name="Delong E.F."/>
        </authorList>
    </citation>
    <scope>NUCLEOTIDE SEQUENCE</scope>
</reference>